<reference evidence="6" key="1">
    <citation type="submission" date="2010-02" db="EMBL/GenBank/DDBJ databases">
        <title>Complete sequence of Ferroglobus placidus DSM 10642.</title>
        <authorList>
            <consortium name="US DOE Joint Genome Institute"/>
            <person name="Lucas S."/>
            <person name="Copeland A."/>
            <person name="Lapidus A."/>
            <person name="Cheng J.-F."/>
            <person name="Bruce D."/>
            <person name="Goodwin L."/>
            <person name="Pitluck S."/>
            <person name="Saunders E."/>
            <person name="Brettin T."/>
            <person name="Detter J.C."/>
            <person name="Han C."/>
            <person name="Tapia R."/>
            <person name="Larimer F."/>
            <person name="Land M."/>
            <person name="Hauser L."/>
            <person name="Kyrpides N."/>
            <person name="Ivanova N."/>
            <person name="Holmes D."/>
            <person name="Lovley D."/>
            <person name="Kyrpides N."/>
            <person name="Anderson I.J."/>
            <person name="Woyke T."/>
        </authorList>
    </citation>
    <scope>NUCLEOTIDE SEQUENCE [LARGE SCALE GENOMIC DNA]</scope>
    <source>
        <strain evidence="6">DSM 10642 / AEDII12DO</strain>
    </source>
</reference>
<keyword evidence="6" id="KW-1185">Reference proteome</keyword>
<evidence type="ECO:0000256" key="4">
    <source>
        <dbReference type="ARBA" id="ARBA00023172"/>
    </source>
</evidence>
<proteinExistence type="inferred from homology"/>
<protein>
    <submittedName>
        <fullName evidence="5">IS1 transposase</fullName>
    </submittedName>
</protein>
<dbReference type="GO" id="GO:0003677">
    <property type="term" value="F:DNA binding"/>
    <property type="evidence" value="ECO:0007669"/>
    <property type="project" value="InterPro"/>
</dbReference>
<dbReference type="HOGENOM" id="CLU_076276_2_3_2"/>
<dbReference type="GO" id="GO:0006313">
    <property type="term" value="P:DNA transposition"/>
    <property type="evidence" value="ECO:0007669"/>
    <property type="project" value="InterPro"/>
</dbReference>
<dbReference type="AlphaFoldDB" id="D3S1V7"/>
<dbReference type="InterPro" id="IPR051354">
    <property type="entry name" value="Transposase_27_IS1"/>
</dbReference>
<dbReference type="STRING" id="589924.Ferp_0232"/>
<dbReference type="GeneID" id="71696462"/>
<dbReference type="EMBL" id="CP001899">
    <property type="protein sequence ID" value="ADC64414.1"/>
    <property type="molecule type" value="Genomic_DNA"/>
</dbReference>
<dbReference type="Pfam" id="PF03400">
    <property type="entry name" value="DDE_Tnp_IS1"/>
    <property type="match status" value="1"/>
</dbReference>
<gene>
    <name evidence="5" type="ordered locus">Ferp_0232</name>
</gene>
<comment type="similarity">
    <text evidence="2">Belongs to the transposase 27 family.</text>
</comment>
<evidence type="ECO:0000256" key="2">
    <source>
        <dbReference type="ARBA" id="ARBA00008841"/>
    </source>
</evidence>
<comment type="function">
    <text evidence="1">Absolutely required for transposition of IS1.</text>
</comment>
<keyword evidence="4" id="KW-0233">DNA recombination</keyword>
<dbReference type="PANTHER" id="PTHR33293">
    <property type="entry name" value="INSERTION ELEMENT IS1 1 PROTEIN INSB-RELATED"/>
    <property type="match status" value="1"/>
</dbReference>
<evidence type="ECO:0000256" key="1">
    <source>
        <dbReference type="ARBA" id="ARBA00004091"/>
    </source>
</evidence>
<organism evidence="5 6">
    <name type="scientific">Ferroglobus placidus (strain DSM 10642 / AEDII12DO)</name>
    <dbReference type="NCBI Taxonomy" id="589924"/>
    <lineage>
        <taxon>Archaea</taxon>
        <taxon>Methanobacteriati</taxon>
        <taxon>Methanobacteriota</taxon>
        <taxon>Archaeoglobi</taxon>
        <taxon>Archaeoglobales</taxon>
        <taxon>Archaeoglobaceae</taxon>
        <taxon>Ferroglobus</taxon>
    </lineage>
</organism>
<dbReference type="GO" id="GO:0004803">
    <property type="term" value="F:transposase activity"/>
    <property type="evidence" value="ECO:0007669"/>
    <property type="project" value="InterPro"/>
</dbReference>
<reference evidence="5 6" key="2">
    <citation type="journal article" date="2011" name="Stand. Genomic Sci.">
        <title>Complete genome sequence of Ferroglobus placidus AEDII12DO.</title>
        <authorList>
            <person name="Anderson I."/>
            <person name="Risso C."/>
            <person name="Holmes D."/>
            <person name="Lucas S."/>
            <person name="Copeland A."/>
            <person name="Lapidus A."/>
            <person name="Cheng J.F."/>
            <person name="Bruce D."/>
            <person name="Goodwin L."/>
            <person name="Pitluck S."/>
            <person name="Saunders E."/>
            <person name="Brettin T."/>
            <person name="Detter J.C."/>
            <person name="Han C."/>
            <person name="Tapia R."/>
            <person name="Larimer F."/>
            <person name="Land M."/>
            <person name="Hauser L."/>
            <person name="Woyke T."/>
            <person name="Lovley D."/>
            <person name="Kyrpides N."/>
            <person name="Ivanova N."/>
        </authorList>
    </citation>
    <scope>NUCLEOTIDE SEQUENCE [LARGE SCALE GENOMIC DNA]</scope>
    <source>
        <strain evidence="6">DSM 10642 / AEDII12DO</strain>
    </source>
</reference>
<dbReference type="eggNOG" id="arCOG02134">
    <property type="taxonomic scope" value="Archaea"/>
</dbReference>
<keyword evidence="3" id="KW-0815">Transposition</keyword>
<dbReference type="InterPro" id="IPR005063">
    <property type="entry name" value="Transposase_27"/>
</dbReference>
<dbReference type="RefSeq" id="WP_012964761.1">
    <property type="nucleotide sequence ID" value="NC_013849.1"/>
</dbReference>
<accession>D3S1V7</accession>
<name>D3S1V7_FERPA</name>
<evidence type="ECO:0000256" key="3">
    <source>
        <dbReference type="ARBA" id="ARBA00022578"/>
    </source>
</evidence>
<evidence type="ECO:0000313" key="5">
    <source>
        <dbReference type="EMBL" id="ADC64414.1"/>
    </source>
</evidence>
<dbReference type="Proteomes" id="UP000002613">
    <property type="component" value="Chromosome"/>
</dbReference>
<dbReference type="KEGG" id="fpl:Ferp_0232"/>
<dbReference type="NCBIfam" id="NF033558">
    <property type="entry name" value="transpos_IS1"/>
    <property type="match status" value="1"/>
</dbReference>
<dbReference type="PANTHER" id="PTHR33293:SF1">
    <property type="entry name" value="INSERTION ELEMENT IS1 1 PROTEIN INSB-RELATED"/>
    <property type="match status" value="1"/>
</dbReference>
<dbReference type="PaxDb" id="589924-Ferp_0232"/>
<sequence>MDEAWSFVRKKEKEVWIWIALERNSRKIISYAVGDRSVGTFKRLWDGIGGEIKQKAIFYTDRWDAYNLIPYKQRIIRKGGTNHVERLFLTLRNDNPRFARKSIRFSRSLEMLEIQSNCGFITIIYQHYSDTTLKATLK</sequence>
<evidence type="ECO:0000313" key="6">
    <source>
        <dbReference type="Proteomes" id="UP000002613"/>
    </source>
</evidence>